<dbReference type="EC" id="4.2.99.18" evidence="2"/>
<feature type="domain" description="HhH-GPD" evidence="10">
    <location>
        <begin position="105"/>
        <end position="265"/>
    </location>
</feature>
<reference evidence="11" key="2">
    <citation type="journal article" date="2021" name="PeerJ">
        <title>Extensive microbial diversity within the chicken gut microbiome revealed by metagenomics and culture.</title>
        <authorList>
            <person name="Gilroy R."/>
            <person name="Ravi A."/>
            <person name="Getino M."/>
            <person name="Pursley I."/>
            <person name="Horton D.L."/>
            <person name="Alikhan N.F."/>
            <person name="Baker D."/>
            <person name="Gharbi K."/>
            <person name="Hall N."/>
            <person name="Watson M."/>
            <person name="Adriaenssens E.M."/>
            <person name="Foster-Nyarko E."/>
            <person name="Jarju S."/>
            <person name="Secka A."/>
            <person name="Antonio M."/>
            <person name="Oren A."/>
            <person name="Chaudhuri R.R."/>
            <person name="La Ragione R."/>
            <person name="Hildebrand F."/>
            <person name="Pallen M.J."/>
        </authorList>
    </citation>
    <scope>NUCLEOTIDE SEQUENCE</scope>
    <source>
        <strain evidence="11">ChiHcec3-11533</strain>
    </source>
</reference>
<evidence type="ECO:0000256" key="2">
    <source>
        <dbReference type="ARBA" id="ARBA00012720"/>
    </source>
</evidence>
<dbReference type="Pfam" id="PF00730">
    <property type="entry name" value="HhH-GPD"/>
    <property type="match status" value="1"/>
</dbReference>
<dbReference type="Gene3D" id="3.30.310.260">
    <property type="match status" value="1"/>
</dbReference>
<evidence type="ECO:0000256" key="6">
    <source>
        <dbReference type="ARBA" id="ARBA00023239"/>
    </source>
</evidence>
<dbReference type="InterPro" id="IPR023170">
    <property type="entry name" value="HhH_base_excis_C"/>
</dbReference>
<dbReference type="Proteomes" id="UP000824072">
    <property type="component" value="Unassembled WGS sequence"/>
</dbReference>
<keyword evidence="4" id="KW-0378">Hydrolase</keyword>
<evidence type="ECO:0000313" key="12">
    <source>
        <dbReference type="Proteomes" id="UP000824072"/>
    </source>
</evidence>
<evidence type="ECO:0000256" key="9">
    <source>
        <dbReference type="ARBA" id="ARBA00044632"/>
    </source>
</evidence>
<dbReference type="GO" id="GO:0006289">
    <property type="term" value="P:nucleotide-excision repair"/>
    <property type="evidence" value="ECO:0007669"/>
    <property type="project" value="InterPro"/>
</dbReference>
<dbReference type="SMART" id="SM00478">
    <property type="entry name" value="ENDO3c"/>
    <property type="match status" value="1"/>
</dbReference>
<proteinExistence type="inferred from homology"/>
<sequence>MYLGNEAIDLRLALIDSAQCFRWVESQGRFGAVFAGRAVWIWQENGLQTEGGGAWLRNYLDLERDYAALMAPYAEFPAAREACRTFSGMRVLRQDAWETLICFILSANNNVGRIRRLVYALSEALGEPVESRGEMLYAFPQPEALAACTESNLRAMGVGYRAPFLRETARCVLEGFPLRELSQMPYEQAHRLLTSLPGVGDKVADCVLLFGCGHDEAFPVDVWVERLMESWFHESGSRRELARRGRERFGACAGILQQYLFHAARVGAISL</sequence>
<dbReference type="GO" id="GO:0006284">
    <property type="term" value="P:base-excision repair"/>
    <property type="evidence" value="ECO:0007669"/>
    <property type="project" value="InterPro"/>
</dbReference>
<organism evidence="11 12">
    <name type="scientific">Candidatus Pullichristensenella excrementigallinarum</name>
    <dbReference type="NCBI Taxonomy" id="2840907"/>
    <lineage>
        <taxon>Bacteria</taxon>
        <taxon>Bacillati</taxon>
        <taxon>Bacillota</taxon>
        <taxon>Clostridia</taxon>
        <taxon>Candidatus Pullichristensenella</taxon>
    </lineage>
</organism>
<keyword evidence="3" id="KW-0227">DNA damage</keyword>
<dbReference type="SUPFAM" id="SSF48150">
    <property type="entry name" value="DNA-glycosylase"/>
    <property type="match status" value="1"/>
</dbReference>
<dbReference type="Pfam" id="PF07934">
    <property type="entry name" value="OGG_N"/>
    <property type="match status" value="1"/>
</dbReference>
<gene>
    <name evidence="11" type="ORF">IAB02_00285</name>
</gene>
<evidence type="ECO:0000256" key="7">
    <source>
        <dbReference type="ARBA" id="ARBA00023268"/>
    </source>
</evidence>
<dbReference type="CDD" id="cd00056">
    <property type="entry name" value="ENDO3c"/>
    <property type="match status" value="1"/>
</dbReference>
<dbReference type="InterPro" id="IPR003265">
    <property type="entry name" value="HhH-GPD_domain"/>
</dbReference>
<comment type="similarity">
    <text evidence="1">Belongs to the type-1 OGG1 family.</text>
</comment>
<comment type="caution">
    <text evidence="11">The sequence shown here is derived from an EMBL/GenBank/DDBJ whole genome shotgun (WGS) entry which is preliminary data.</text>
</comment>
<dbReference type="EMBL" id="DVMU01000006">
    <property type="protein sequence ID" value="HIU32974.1"/>
    <property type="molecule type" value="Genomic_DNA"/>
</dbReference>
<dbReference type="InterPro" id="IPR011257">
    <property type="entry name" value="DNA_glycosylase"/>
</dbReference>
<evidence type="ECO:0000256" key="3">
    <source>
        <dbReference type="ARBA" id="ARBA00022763"/>
    </source>
</evidence>
<dbReference type="Gene3D" id="1.10.340.30">
    <property type="entry name" value="Hypothetical protein, domain 2"/>
    <property type="match status" value="1"/>
</dbReference>
<reference evidence="11" key="1">
    <citation type="submission" date="2020-10" db="EMBL/GenBank/DDBJ databases">
        <authorList>
            <person name="Gilroy R."/>
        </authorList>
    </citation>
    <scope>NUCLEOTIDE SEQUENCE</scope>
    <source>
        <strain evidence="11">ChiHcec3-11533</strain>
    </source>
</reference>
<accession>A0A9D1IBL1</accession>
<evidence type="ECO:0000259" key="10">
    <source>
        <dbReference type="SMART" id="SM00478"/>
    </source>
</evidence>
<dbReference type="SUPFAM" id="SSF55945">
    <property type="entry name" value="TATA-box binding protein-like"/>
    <property type="match status" value="1"/>
</dbReference>
<evidence type="ECO:0000313" key="11">
    <source>
        <dbReference type="EMBL" id="HIU32974.1"/>
    </source>
</evidence>
<keyword evidence="7" id="KW-0511">Multifunctional enzyme</keyword>
<dbReference type="InterPro" id="IPR052054">
    <property type="entry name" value="Oxidative_DNA_repair_enzyme"/>
</dbReference>
<evidence type="ECO:0000256" key="1">
    <source>
        <dbReference type="ARBA" id="ARBA00010679"/>
    </source>
</evidence>
<dbReference type="Gene3D" id="1.10.1670.10">
    <property type="entry name" value="Helix-hairpin-Helix base-excision DNA repair enzymes (C-terminal)"/>
    <property type="match status" value="1"/>
</dbReference>
<dbReference type="GO" id="GO:0008534">
    <property type="term" value="F:oxidized purine nucleobase lesion DNA N-glycosylase activity"/>
    <property type="evidence" value="ECO:0007669"/>
    <property type="project" value="InterPro"/>
</dbReference>
<dbReference type="GO" id="GO:0003684">
    <property type="term" value="F:damaged DNA binding"/>
    <property type="evidence" value="ECO:0007669"/>
    <property type="project" value="InterPro"/>
</dbReference>
<evidence type="ECO:0000256" key="5">
    <source>
        <dbReference type="ARBA" id="ARBA00023204"/>
    </source>
</evidence>
<dbReference type="GO" id="GO:0140078">
    <property type="term" value="F:class I DNA-(apurinic or apyrimidinic site) endonuclease activity"/>
    <property type="evidence" value="ECO:0007669"/>
    <property type="project" value="UniProtKB-EC"/>
</dbReference>
<keyword evidence="8" id="KW-0326">Glycosidase</keyword>
<dbReference type="AlphaFoldDB" id="A0A9D1IBL1"/>
<evidence type="ECO:0000256" key="4">
    <source>
        <dbReference type="ARBA" id="ARBA00022801"/>
    </source>
</evidence>
<dbReference type="InterPro" id="IPR012904">
    <property type="entry name" value="OGG_N"/>
</dbReference>
<name>A0A9D1IBL1_9FIRM</name>
<evidence type="ECO:0000256" key="8">
    <source>
        <dbReference type="ARBA" id="ARBA00023295"/>
    </source>
</evidence>
<comment type="catalytic activity">
    <reaction evidence="9">
        <text>2'-deoxyribonucleotide-(2'-deoxyribose 5'-phosphate)-2'-deoxyribonucleotide-DNA = a 3'-end 2'-deoxyribonucleotide-(2,3-dehydro-2,3-deoxyribose 5'-phosphate)-DNA + a 5'-end 5'-phospho-2'-deoxyribonucleoside-DNA + H(+)</text>
        <dbReference type="Rhea" id="RHEA:66592"/>
        <dbReference type="Rhea" id="RHEA-COMP:13180"/>
        <dbReference type="Rhea" id="RHEA-COMP:16897"/>
        <dbReference type="Rhea" id="RHEA-COMP:17067"/>
        <dbReference type="ChEBI" id="CHEBI:15378"/>
        <dbReference type="ChEBI" id="CHEBI:136412"/>
        <dbReference type="ChEBI" id="CHEBI:157695"/>
        <dbReference type="ChEBI" id="CHEBI:167181"/>
        <dbReference type="EC" id="4.2.99.18"/>
    </reaction>
</comment>
<keyword evidence="5" id="KW-0234">DNA repair</keyword>
<dbReference type="PANTHER" id="PTHR10242:SF2">
    <property type="entry name" value="N-GLYCOSYLASE_DNA LYASE"/>
    <property type="match status" value="1"/>
</dbReference>
<dbReference type="PANTHER" id="PTHR10242">
    <property type="entry name" value="8-OXOGUANINE DNA GLYCOSYLASE"/>
    <property type="match status" value="1"/>
</dbReference>
<protein>
    <recommendedName>
        <fullName evidence="2">DNA-(apurinic or apyrimidinic site) lyase</fullName>
        <ecNumber evidence="2">4.2.99.18</ecNumber>
    </recommendedName>
</protein>
<keyword evidence="6" id="KW-0456">Lyase</keyword>